<reference evidence="2" key="1">
    <citation type="submission" date="2023-03" db="EMBL/GenBank/DDBJ databases">
        <title>Emydomyces testavorans Genome Sequence.</title>
        <authorList>
            <person name="Hoyer L."/>
        </authorList>
    </citation>
    <scope>NUCLEOTIDE SEQUENCE</scope>
    <source>
        <strain evidence="2">16-2883</strain>
    </source>
</reference>
<feature type="region of interest" description="Disordered" evidence="1">
    <location>
        <begin position="83"/>
        <end position="113"/>
    </location>
</feature>
<dbReference type="EMBL" id="CP120627">
    <property type="protein sequence ID" value="WEW54959.1"/>
    <property type="molecule type" value="Genomic_DNA"/>
</dbReference>
<gene>
    <name evidence="2" type="ORF">PRK78_000386</name>
</gene>
<evidence type="ECO:0000313" key="3">
    <source>
        <dbReference type="Proteomes" id="UP001219355"/>
    </source>
</evidence>
<feature type="compositionally biased region" description="Basic residues" evidence="1">
    <location>
        <begin position="97"/>
        <end position="113"/>
    </location>
</feature>
<organism evidence="2 3">
    <name type="scientific">Emydomyces testavorans</name>
    <dbReference type="NCBI Taxonomy" id="2070801"/>
    <lineage>
        <taxon>Eukaryota</taxon>
        <taxon>Fungi</taxon>
        <taxon>Dikarya</taxon>
        <taxon>Ascomycota</taxon>
        <taxon>Pezizomycotina</taxon>
        <taxon>Eurotiomycetes</taxon>
        <taxon>Eurotiomycetidae</taxon>
        <taxon>Onygenales</taxon>
        <taxon>Nannizziopsiaceae</taxon>
        <taxon>Emydomyces</taxon>
    </lineage>
</organism>
<accession>A0AAF0IHL2</accession>
<proteinExistence type="predicted"/>
<sequence>MPRLRNQESSIQELEGPMQVSMYLPLKIQVYQKKGVPPSDADIALEANPVTKPVVPIAAPVAIPVASLAPPPPAAVGFVSPRAAPLTPPAAHLAARPPRRNRRRRRPRSPPQP</sequence>
<dbReference type="Proteomes" id="UP001219355">
    <property type="component" value="Chromosome 1"/>
</dbReference>
<dbReference type="AlphaFoldDB" id="A0AAF0IHL2"/>
<keyword evidence="3" id="KW-1185">Reference proteome</keyword>
<protein>
    <submittedName>
        <fullName evidence="2">Uncharacterized protein</fullName>
    </submittedName>
</protein>
<feature type="compositionally biased region" description="Low complexity" evidence="1">
    <location>
        <begin position="83"/>
        <end position="96"/>
    </location>
</feature>
<evidence type="ECO:0000256" key="1">
    <source>
        <dbReference type="SAM" id="MobiDB-lite"/>
    </source>
</evidence>
<name>A0AAF0IHL2_9EURO</name>
<evidence type="ECO:0000313" key="2">
    <source>
        <dbReference type="EMBL" id="WEW54959.1"/>
    </source>
</evidence>